<comment type="caution">
    <text evidence="1">The sequence shown here is derived from an EMBL/GenBank/DDBJ whole genome shotgun (WGS) entry which is preliminary data.</text>
</comment>
<dbReference type="Proteomes" id="UP000789405">
    <property type="component" value="Unassembled WGS sequence"/>
</dbReference>
<reference evidence="1" key="1">
    <citation type="submission" date="2021-06" db="EMBL/GenBank/DDBJ databases">
        <authorList>
            <person name="Kallberg Y."/>
            <person name="Tangrot J."/>
            <person name="Rosling A."/>
        </authorList>
    </citation>
    <scope>NUCLEOTIDE SEQUENCE</scope>
    <source>
        <strain evidence="1">MA453B</strain>
    </source>
</reference>
<sequence>MWVEEEAVLEDVLETYHQQQNTMHIFNIDDYHSIHSYRRPKLASLHNVHHIATCITKRIENYPPIPATYNGVSFFNPLNIDASLINKYLIEKYMDHLDML</sequence>
<dbReference type="AlphaFoldDB" id="A0A9N9B0E1"/>
<keyword evidence="2" id="KW-1185">Reference proteome</keyword>
<organism evidence="1 2">
    <name type="scientific">Dentiscutata erythropus</name>
    <dbReference type="NCBI Taxonomy" id="1348616"/>
    <lineage>
        <taxon>Eukaryota</taxon>
        <taxon>Fungi</taxon>
        <taxon>Fungi incertae sedis</taxon>
        <taxon>Mucoromycota</taxon>
        <taxon>Glomeromycotina</taxon>
        <taxon>Glomeromycetes</taxon>
        <taxon>Diversisporales</taxon>
        <taxon>Gigasporaceae</taxon>
        <taxon>Dentiscutata</taxon>
    </lineage>
</organism>
<name>A0A9N9B0E1_9GLOM</name>
<dbReference type="OrthoDB" id="2440457at2759"/>
<dbReference type="EMBL" id="CAJVPY010002106">
    <property type="protein sequence ID" value="CAG8548763.1"/>
    <property type="molecule type" value="Genomic_DNA"/>
</dbReference>
<accession>A0A9N9B0E1</accession>
<evidence type="ECO:0000313" key="2">
    <source>
        <dbReference type="Proteomes" id="UP000789405"/>
    </source>
</evidence>
<proteinExistence type="predicted"/>
<protein>
    <submittedName>
        <fullName evidence="1">28642_t:CDS:1</fullName>
    </submittedName>
</protein>
<gene>
    <name evidence="1" type="ORF">DERYTH_LOCUS5163</name>
</gene>
<evidence type="ECO:0000313" key="1">
    <source>
        <dbReference type="EMBL" id="CAG8548763.1"/>
    </source>
</evidence>